<dbReference type="VEuPathDB" id="MicrosporidiaDB:H312_03529"/>
<name>A0A059EVR7_9MICR</name>
<evidence type="ECO:0000313" key="2">
    <source>
        <dbReference type="Proteomes" id="UP000030655"/>
    </source>
</evidence>
<reference evidence="2" key="1">
    <citation type="submission" date="2013-02" db="EMBL/GenBank/DDBJ databases">
        <authorList>
            <consortium name="The Broad Institute Genome Sequencing Platform"/>
            <person name="Cuomo C."/>
            <person name="Becnel J."/>
            <person name="Sanscrainte N."/>
            <person name="Walker B."/>
            <person name="Young S.K."/>
            <person name="Zeng Q."/>
            <person name="Gargeya S."/>
            <person name="Fitzgerald M."/>
            <person name="Haas B."/>
            <person name="Abouelleil A."/>
            <person name="Alvarado L."/>
            <person name="Arachchi H.M."/>
            <person name="Berlin A.M."/>
            <person name="Chapman S.B."/>
            <person name="Dewar J."/>
            <person name="Goldberg J."/>
            <person name="Griggs A."/>
            <person name="Gujja S."/>
            <person name="Hansen M."/>
            <person name="Howarth C."/>
            <person name="Imamovic A."/>
            <person name="Larimer J."/>
            <person name="McCowan C."/>
            <person name="Murphy C."/>
            <person name="Neiman D."/>
            <person name="Pearson M."/>
            <person name="Priest M."/>
            <person name="Roberts A."/>
            <person name="Saif S."/>
            <person name="Shea T."/>
            <person name="Sisk P."/>
            <person name="Sykes S."/>
            <person name="Wortman J."/>
            <person name="Nusbaum C."/>
            <person name="Birren B."/>
        </authorList>
    </citation>
    <scope>NUCLEOTIDE SEQUENCE [LARGE SCALE GENOMIC DNA]</scope>
    <source>
        <strain evidence="2">PRA339</strain>
    </source>
</reference>
<sequence length="81" mass="9660">MHDDIFAFAEQFRLIAKSSKWTEETCTNVLKGTLPPKLYKLIESQEHTEDILHELLKNKYKPIDPLFYNNKLLNLKQESFY</sequence>
<proteinExistence type="predicted"/>
<protein>
    <submittedName>
        <fullName evidence="1">Uncharacterized protein</fullName>
    </submittedName>
</protein>
<gene>
    <name evidence="1" type="ORF">H312_03529</name>
</gene>
<evidence type="ECO:0000313" key="1">
    <source>
        <dbReference type="EMBL" id="KCZ79088.1"/>
    </source>
</evidence>
<dbReference type="AlphaFoldDB" id="A0A059EVR7"/>
<keyword evidence="2" id="KW-1185">Reference proteome</keyword>
<reference evidence="1 2" key="2">
    <citation type="submission" date="2014-03" db="EMBL/GenBank/DDBJ databases">
        <title>The Genome Sequence of Anncaliia algerae insect isolate PRA339.</title>
        <authorList>
            <consortium name="The Broad Institute Genome Sequencing Platform"/>
            <consortium name="The Broad Institute Genome Sequencing Center for Infectious Disease"/>
            <person name="Cuomo C."/>
            <person name="Becnel J."/>
            <person name="Sanscrainte N."/>
            <person name="Walker B."/>
            <person name="Young S.K."/>
            <person name="Zeng Q."/>
            <person name="Gargeya S."/>
            <person name="Fitzgerald M."/>
            <person name="Haas B."/>
            <person name="Abouelleil A."/>
            <person name="Alvarado L."/>
            <person name="Arachchi H.M."/>
            <person name="Berlin A.M."/>
            <person name="Chapman S.B."/>
            <person name="Dewar J."/>
            <person name="Goldberg J."/>
            <person name="Griggs A."/>
            <person name="Gujja S."/>
            <person name="Hansen M."/>
            <person name="Howarth C."/>
            <person name="Imamovic A."/>
            <person name="Larimer J."/>
            <person name="McCowan C."/>
            <person name="Murphy C."/>
            <person name="Neiman D."/>
            <person name="Pearson M."/>
            <person name="Priest M."/>
            <person name="Roberts A."/>
            <person name="Saif S."/>
            <person name="Shea T."/>
            <person name="Sisk P."/>
            <person name="Sykes S."/>
            <person name="Wortman J."/>
            <person name="Nusbaum C."/>
            <person name="Birren B."/>
        </authorList>
    </citation>
    <scope>NUCLEOTIDE SEQUENCE [LARGE SCALE GENOMIC DNA]</scope>
    <source>
        <strain evidence="1 2">PRA339</strain>
    </source>
</reference>
<dbReference type="HOGENOM" id="CLU_2580177_0_0_1"/>
<accession>A0A059EVR7</accession>
<feature type="non-terminal residue" evidence="1">
    <location>
        <position position="81"/>
    </location>
</feature>
<dbReference type="EMBL" id="KK365383">
    <property type="protein sequence ID" value="KCZ79088.1"/>
    <property type="molecule type" value="Genomic_DNA"/>
</dbReference>
<organism evidence="1 2">
    <name type="scientific">Anncaliia algerae PRA339</name>
    <dbReference type="NCBI Taxonomy" id="1288291"/>
    <lineage>
        <taxon>Eukaryota</taxon>
        <taxon>Fungi</taxon>
        <taxon>Fungi incertae sedis</taxon>
        <taxon>Microsporidia</taxon>
        <taxon>Tubulinosematoidea</taxon>
        <taxon>Tubulinosematidae</taxon>
        <taxon>Anncaliia</taxon>
    </lineage>
</organism>
<dbReference type="Proteomes" id="UP000030655">
    <property type="component" value="Unassembled WGS sequence"/>
</dbReference>
<dbReference type="OrthoDB" id="10529556at2759"/>